<dbReference type="EMBL" id="UINC01022059">
    <property type="protein sequence ID" value="SVA90908.1"/>
    <property type="molecule type" value="Genomic_DNA"/>
</dbReference>
<protein>
    <submittedName>
        <fullName evidence="1">Uncharacterized protein</fullName>
    </submittedName>
</protein>
<feature type="non-terminal residue" evidence="1">
    <location>
        <position position="1"/>
    </location>
</feature>
<accession>A0A381ZNL2</accession>
<evidence type="ECO:0000313" key="1">
    <source>
        <dbReference type="EMBL" id="SVA90908.1"/>
    </source>
</evidence>
<dbReference type="AlphaFoldDB" id="A0A381ZNL2"/>
<gene>
    <name evidence="1" type="ORF">METZ01_LOCUS143762</name>
</gene>
<sequence length="66" mass="7406">VDCLAKCGLIVLAGDFQHPLKRDESVYTSSWLNLDTVYGQSSHYALKNPKNICRMYSVHGRAGTNY</sequence>
<reference evidence="1" key="1">
    <citation type="submission" date="2018-05" db="EMBL/GenBank/DDBJ databases">
        <authorList>
            <person name="Lanie J.A."/>
            <person name="Ng W.-L."/>
            <person name="Kazmierczak K.M."/>
            <person name="Andrzejewski T.M."/>
            <person name="Davidsen T.M."/>
            <person name="Wayne K.J."/>
            <person name="Tettelin H."/>
            <person name="Glass J.I."/>
            <person name="Rusch D."/>
            <person name="Podicherti R."/>
            <person name="Tsui H.-C.T."/>
            <person name="Winkler M.E."/>
        </authorList>
    </citation>
    <scope>NUCLEOTIDE SEQUENCE</scope>
</reference>
<feature type="non-terminal residue" evidence="1">
    <location>
        <position position="66"/>
    </location>
</feature>
<organism evidence="1">
    <name type="scientific">marine metagenome</name>
    <dbReference type="NCBI Taxonomy" id="408172"/>
    <lineage>
        <taxon>unclassified sequences</taxon>
        <taxon>metagenomes</taxon>
        <taxon>ecological metagenomes</taxon>
    </lineage>
</organism>
<name>A0A381ZNL2_9ZZZZ</name>
<proteinExistence type="predicted"/>